<keyword evidence="3" id="KW-1185">Reference proteome</keyword>
<evidence type="ECO:0000313" key="3">
    <source>
        <dbReference type="Proteomes" id="UP000828390"/>
    </source>
</evidence>
<dbReference type="Proteomes" id="UP000828390">
    <property type="component" value="Unassembled WGS sequence"/>
</dbReference>
<proteinExistence type="predicted"/>
<dbReference type="AlphaFoldDB" id="A0A9D4BNJ1"/>
<dbReference type="EMBL" id="JAIWYP010000015">
    <property type="protein sequence ID" value="KAH3701643.1"/>
    <property type="molecule type" value="Genomic_DNA"/>
</dbReference>
<name>A0A9D4BNJ1_DREPO</name>
<comment type="caution">
    <text evidence="2">The sequence shown here is derived from an EMBL/GenBank/DDBJ whole genome shotgun (WGS) entry which is preliminary data.</text>
</comment>
<reference evidence="2" key="1">
    <citation type="journal article" date="2019" name="bioRxiv">
        <title>The Genome of the Zebra Mussel, Dreissena polymorpha: A Resource for Invasive Species Research.</title>
        <authorList>
            <person name="McCartney M.A."/>
            <person name="Auch B."/>
            <person name="Kono T."/>
            <person name="Mallez S."/>
            <person name="Zhang Y."/>
            <person name="Obille A."/>
            <person name="Becker A."/>
            <person name="Abrahante J.E."/>
            <person name="Garbe J."/>
            <person name="Badalamenti J.P."/>
            <person name="Herman A."/>
            <person name="Mangelson H."/>
            <person name="Liachko I."/>
            <person name="Sullivan S."/>
            <person name="Sone E.D."/>
            <person name="Koren S."/>
            <person name="Silverstein K.A.T."/>
            <person name="Beckman K.B."/>
            <person name="Gohl D.M."/>
        </authorList>
    </citation>
    <scope>NUCLEOTIDE SEQUENCE</scope>
    <source>
        <strain evidence="2">Duluth1</strain>
        <tissue evidence="2">Whole animal</tissue>
    </source>
</reference>
<organism evidence="2 3">
    <name type="scientific">Dreissena polymorpha</name>
    <name type="common">Zebra mussel</name>
    <name type="synonym">Mytilus polymorpha</name>
    <dbReference type="NCBI Taxonomy" id="45954"/>
    <lineage>
        <taxon>Eukaryota</taxon>
        <taxon>Metazoa</taxon>
        <taxon>Spiralia</taxon>
        <taxon>Lophotrochozoa</taxon>
        <taxon>Mollusca</taxon>
        <taxon>Bivalvia</taxon>
        <taxon>Autobranchia</taxon>
        <taxon>Heteroconchia</taxon>
        <taxon>Euheterodonta</taxon>
        <taxon>Imparidentia</taxon>
        <taxon>Neoheterodontei</taxon>
        <taxon>Myida</taxon>
        <taxon>Dreissenoidea</taxon>
        <taxon>Dreissenidae</taxon>
        <taxon>Dreissena</taxon>
    </lineage>
</organism>
<sequence>MKHAMNLDTAVSMGSSLTSSALSIEPGCLTDPPMGQYDAPTPLLDENDDEEEFNDWFRIFDRP</sequence>
<feature type="region of interest" description="Disordered" evidence="1">
    <location>
        <begin position="23"/>
        <end position="48"/>
    </location>
</feature>
<reference evidence="2" key="2">
    <citation type="submission" date="2020-11" db="EMBL/GenBank/DDBJ databases">
        <authorList>
            <person name="McCartney M.A."/>
            <person name="Auch B."/>
            <person name="Kono T."/>
            <person name="Mallez S."/>
            <person name="Becker A."/>
            <person name="Gohl D.M."/>
            <person name="Silverstein K.A.T."/>
            <person name="Koren S."/>
            <person name="Bechman K.B."/>
            <person name="Herman A."/>
            <person name="Abrahante J.E."/>
            <person name="Garbe J."/>
        </authorList>
    </citation>
    <scope>NUCLEOTIDE SEQUENCE</scope>
    <source>
        <strain evidence="2">Duluth1</strain>
        <tissue evidence="2">Whole animal</tissue>
    </source>
</reference>
<evidence type="ECO:0000256" key="1">
    <source>
        <dbReference type="SAM" id="MobiDB-lite"/>
    </source>
</evidence>
<evidence type="ECO:0000313" key="2">
    <source>
        <dbReference type="EMBL" id="KAH3701643.1"/>
    </source>
</evidence>
<protein>
    <submittedName>
        <fullName evidence="2">Uncharacterized protein</fullName>
    </submittedName>
</protein>
<accession>A0A9D4BNJ1</accession>
<gene>
    <name evidence="2" type="ORF">DPMN_076633</name>
</gene>